<dbReference type="Proteomes" id="UP000248987">
    <property type="component" value="Unassembled WGS sequence"/>
</dbReference>
<dbReference type="AlphaFoldDB" id="A0A327S8Z1"/>
<dbReference type="EMBL" id="QLLQ01000004">
    <property type="protein sequence ID" value="RAJ25145.1"/>
    <property type="molecule type" value="Genomic_DNA"/>
</dbReference>
<reference evidence="1 2" key="1">
    <citation type="submission" date="2018-06" db="EMBL/GenBank/DDBJ databases">
        <title>Genomic Encyclopedia of Archaeal and Bacterial Type Strains, Phase II (KMG-II): from individual species to whole genera.</title>
        <authorList>
            <person name="Goeker M."/>
        </authorList>
    </citation>
    <scope>NUCLEOTIDE SEQUENCE [LARGE SCALE GENOMIC DNA]</scope>
    <source>
        <strain evidence="1 2">DSM 12408</strain>
    </source>
</reference>
<organism evidence="1 2">
    <name type="scientific">Gelidibacter algens</name>
    <dbReference type="NCBI Taxonomy" id="49280"/>
    <lineage>
        <taxon>Bacteria</taxon>
        <taxon>Pseudomonadati</taxon>
        <taxon>Bacteroidota</taxon>
        <taxon>Flavobacteriia</taxon>
        <taxon>Flavobacteriales</taxon>
        <taxon>Flavobacteriaceae</taxon>
        <taxon>Gelidibacter</taxon>
    </lineage>
</organism>
<evidence type="ECO:0000313" key="1">
    <source>
        <dbReference type="EMBL" id="RAJ25145.1"/>
    </source>
</evidence>
<sequence length="77" mass="8360">MSDTIERVKCLIIGSGSASNNATIYTARGANIFPFLYQGIQLEGQLTTTNDEVEFICIAIKAVTKKTIRVGVKIIPI</sequence>
<dbReference type="InterPro" id="IPR036188">
    <property type="entry name" value="FAD/NAD-bd_sf"/>
</dbReference>
<protein>
    <submittedName>
        <fullName evidence="1">Uncharacterized protein</fullName>
    </submittedName>
</protein>
<evidence type="ECO:0000313" key="2">
    <source>
        <dbReference type="Proteomes" id="UP000248987"/>
    </source>
</evidence>
<accession>A0A327S8Z1</accession>
<dbReference type="Gene3D" id="3.50.50.60">
    <property type="entry name" value="FAD/NAD(P)-binding domain"/>
    <property type="match status" value="1"/>
</dbReference>
<proteinExistence type="predicted"/>
<gene>
    <name evidence="1" type="ORF">LX77_01446</name>
</gene>
<keyword evidence="2" id="KW-1185">Reference proteome</keyword>
<comment type="caution">
    <text evidence="1">The sequence shown here is derived from an EMBL/GenBank/DDBJ whole genome shotgun (WGS) entry which is preliminary data.</text>
</comment>
<name>A0A327S8Z1_9FLAO</name>